<feature type="region of interest" description="Disordered" evidence="1">
    <location>
        <begin position="673"/>
        <end position="715"/>
    </location>
</feature>
<name>A0A0D7BFX9_9AGAR</name>
<evidence type="ECO:0000313" key="2">
    <source>
        <dbReference type="EMBL" id="KIY69438.1"/>
    </source>
</evidence>
<sequence length="960" mass="109908">MVNDLTASNEQFPDYRNELEFAVPAPFTHSEGPEHVSQSSDNVHSETPDEAVEFNNVEEPRVGDSFQGTPSLEGVDDLIKTEWHPASGKPIEVVSFSEYRATTIDKAPPVAIDEALGPFETELDALFCEWMLDANISEEQGNQLIGIVHGFVREARAPQVKTWKDWKSTMDAATALTTPFKKTTFTMPFAGDELEYTVISRDIVQDVLLVLDNPNLQPLLEVWSRRTFKSHDGGKTWERFITQPWTADFWWEIDTLFPGRYDFPIRILIYSDKTRLSSFGNVQGWPVYWRLLHLDSNIRNSRGIGGGRVGAFLPQFHEEQKYKKMDGWVDYKRAVYMRAYSIILESVRQHASTGVARRLKYIDENYLTLFIMIMIISADLDEQSSFALTRGFNSKAPCPVCLVDSDSLLEDGPFSPRTTEHARALYNWAKTPGLNKGVIEAEFKKYGMRNIENPMWINLPHLDVFRALSVCTMHTNAGGNWPHIRDETIDYIIQMAVFPRWKGLNHFGHWLSKSLNDATKNEDMSIQAMYCLHTTLTPERRHGYLLLRALRAYHELNAYGNLTVHTTTTIQMGLAAHSRYLTRLKELQTQYPHEKAWGFPKSHTPLHLFADIVAKGCQVSFSTKPSEQMHASLKATYQHRSNFKNVDTQLALYESYHDAMLIVRHNIEMNKAATPSKPKDEFDDEGQSHESTGQNRKKRRRPRRVETSTQSTAATVHAHVCGAGGKHTVAWMEARSADDKAYHDFGRRLNEFLADYLSEHRDDAIAQGVAEPVFHGLRPSSPIHRYAELRVAYPSEVDWDLHTDLLRSNPWFNHNVRYDCVLVDDPSGGPPFFARLVSVFRCFPYEGSSFSVVAALVHPYTQPLEHNERKKKLDLDLRFYRVRSRPRQQTMFISVAHIARGALLAEDHMGQPPIVLSGWKPDFSRIQDYLVVDLVDEDMFIRMQSLDYVGRRPGLCDDLF</sequence>
<gene>
    <name evidence="2" type="ORF">CYLTODRAFT_228753</name>
</gene>
<dbReference type="EMBL" id="KN880484">
    <property type="protein sequence ID" value="KIY69438.1"/>
    <property type="molecule type" value="Genomic_DNA"/>
</dbReference>
<dbReference type="Pfam" id="PF18759">
    <property type="entry name" value="Plavaka"/>
    <property type="match status" value="1"/>
</dbReference>
<evidence type="ECO:0000313" key="3">
    <source>
        <dbReference type="Proteomes" id="UP000054007"/>
    </source>
</evidence>
<protein>
    <submittedName>
        <fullName evidence="2">Uncharacterized protein</fullName>
    </submittedName>
</protein>
<keyword evidence="3" id="KW-1185">Reference proteome</keyword>
<evidence type="ECO:0000256" key="1">
    <source>
        <dbReference type="SAM" id="MobiDB-lite"/>
    </source>
</evidence>
<dbReference type="AlphaFoldDB" id="A0A0D7BFX9"/>
<dbReference type="InterPro" id="IPR041078">
    <property type="entry name" value="Plavaka"/>
</dbReference>
<dbReference type="OrthoDB" id="3239511at2759"/>
<accession>A0A0D7BFX9</accession>
<feature type="region of interest" description="Disordered" evidence="1">
    <location>
        <begin position="24"/>
        <end position="70"/>
    </location>
</feature>
<proteinExistence type="predicted"/>
<dbReference type="Proteomes" id="UP000054007">
    <property type="component" value="Unassembled WGS sequence"/>
</dbReference>
<reference evidence="2 3" key="1">
    <citation type="journal article" date="2015" name="Fungal Genet. Biol.">
        <title>Evolution of novel wood decay mechanisms in Agaricales revealed by the genome sequences of Fistulina hepatica and Cylindrobasidium torrendii.</title>
        <authorList>
            <person name="Floudas D."/>
            <person name="Held B.W."/>
            <person name="Riley R."/>
            <person name="Nagy L.G."/>
            <person name="Koehler G."/>
            <person name="Ransdell A.S."/>
            <person name="Younus H."/>
            <person name="Chow J."/>
            <person name="Chiniquy J."/>
            <person name="Lipzen A."/>
            <person name="Tritt A."/>
            <person name="Sun H."/>
            <person name="Haridas S."/>
            <person name="LaButti K."/>
            <person name="Ohm R.A."/>
            <person name="Kues U."/>
            <person name="Blanchette R.A."/>
            <person name="Grigoriev I.V."/>
            <person name="Minto R.E."/>
            <person name="Hibbett D.S."/>
        </authorList>
    </citation>
    <scope>NUCLEOTIDE SEQUENCE [LARGE SCALE GENOMIC DNA]</scope>
    <source>
        <strain evidence="2 3">FP15055 ss-10</strain>
    </source>
</reference>
<organism evidence="2 3">
    <name type="scientific">Cylindrobasidium torrendii FP15055 ss-10</name>
    <dbReference type="NCBI Taxonomy" id="1314674"/>
    <lineage>
        <taxon>Eukaryota</taxon>
        <taxon>Fungi</taxon>
        <taxon>Dikarya</taxon>
        <taxon>Basidiomycota</taxon>
        <taxon>Agaricomycotina</taxon>
        <taxon>Agaricomycetes</taxon>
        <taxon>Agaricomycetidae</taxon>
        <taxon>Agaricales</taxon>
        <taxon>Marasmiineae</taxon>
        <taxon>Physalacriaceae</taxon>
        <taxon>Cylindrobasidium</taxon>
    </lineage>
</organism>
<dbReference type="STRING" id="1314674.A0A0D7BFX9"/>